<comment type="cofactor">
    <cofactor evidence="1">
        <name>FAD</name>
        <dbReference type="ChEBI" id="CHEBI:57692"/>
    </cofactor>
</comment>
<dbReference type="InterPro" id="IPR003953">
    <property type="entry name" value="FAD-dep_OxRdtase_2_FAD-bd"/>
</dbReference>
<feature type="domain" description="FAD-dependent oxidoreductase 2 FAD-binding" evidence="4">
    <location>
        <begin position="11"/>
        <end position="393"/>
    </location>
</feature>
<name>A0ABQ4TVN0_9HYPH</name>
<evidence type="ECO:0000259" key="5">
    <source>
        <dbReference type="Pfam" id="PF02910"/>
    </source>
</evidence>
<accession>A0ABQ4TVN0</accession>
<dbReference type="SUPFAM" id="SSF51905">
    <property type="entry name" value="FAD/NAD(P)-binding domain"/>
    <property type="match status" value="1"/>
</dbReference>
<evidence type="ECO:0000256" key="3">
    <source>
        <dbReference type="ARBA" id="ARBA00023002"/>
    </source>
</evidence>
<evidence type="ECO:0000313" key="7">
    <source>
        <dbReference type="Proteomes" id="UP001055057"/>
    </source>
</evidence>
<evidence type="ECO:0000256" key="1">
    <source>
        <dbReference type="ARBA" id="ARBA00001974"/>
    </source>
</evidence>
<dbReference type="Gene3D" id="1.20.58.100">
    <property type="entry name" value="Fumarate reductase/succinate dehydrogenase flavoprotein-like, C-terminal domain"/>
    <property type="match status" value="1"/>
</dbReference>
<dbReference type="SUPFAM" id="SSF46977">
    <property type="entry name" value="Succinate dehydrogenase/fumarate reductase flavoprotein C-terminal domain"/>
    <property type="match status" value="1"/>
</dbReference>
<dbReference type="PANTHER" id="PTHR11632">
    <property type="entry name" value="SUCCINATE DEHYDROGENASE 2 FLAVOPROTEIN SUBUNIT"/>
    <property type="match status" value="1"/>
</dbReference>
<gene>
    <name evidence="6" type="primary">sdhA_1</name>
    <name evidence="6" type="ORF">MPOCJGCO_0104</name>
</gene>
<dbReference type="PANTHER" id="PTHR11632:SF51">
    <property type="entry name" value="SUCCINATE DEHYDROGENASE [UBIQUINONE] FLAVOPROTEIN SUBUNIT, MITOCHONDRIAL"/>
    <property type="match status" value="1"/>
</dbReference>
<reference evidence="6" key="2">
    <citation type="submission" date="2021-08" db="EMBL/GenBank/DDBJ databases">
        <authorList>
            <person name="Tani A."/>
            <person name="Ola A."/>
            <person name="Ogura Y."/>
            <person name="Katsura K."/>
            <person name="Hayashi T."/>
        </authorList>
    </citation>
    <scope>NUCLEOTIDE SEQUENCE</scope>
    <source>
        <strain evidence="6">DSM 23632</strain>
    </source>
</reference>
<sequence length="576" mass="60862">MTPALATVETDILILGSGGAGLFAALHARKAAPDLRVTVAVKGLLGKCGCTRMVQGGYNVALAPGDSVERHFMDTIEGGKWLNDQDLAWTLVTEAQVRIRELETDLGCFFDRNPDGSVHQKAFAGQTFDRTVHKGDLTGIEIINRLSEQVWRRDVGRMEDHRALELIPAADGSGLAGVLMLDMRTGAPVYVSAGAVLLATGGGPTMYKFHTPSGDKTCDGLAMALRAGLPLRDMEMVQFHPTGLLAGTGTRMTGTVLEEGLRGAGGWLLDSTGERFMEAYDPRGERATRDVVSRSIMRRIREGFSTPNGGIHIQMSHLGPAEVAKKFKGMVERCADCGFDLAGGCVEVIPTAHYMMGGVAFRPGCVTDLPRLYAAGEDTGGVHGANRLGGNGVANSTVFGGLAGDAMARAFPRGGARPEPDRSAIEAGLARAYGPRGRPSGDLNAIREALYETMWADVGILRDAAGLARAAAALDGLAEAVAGAGVPDGDRRYDLTWMDRLNLENLVLVSQTICAAAAARTDSRGAHFREDFPETSDLASSHYTVVRRAGDGLGIAMEPVAFTRVRPGGSLLDAAA</sequence>
<dbReference type="InterPro" id="IPR027477">
    <property type="entry name" value="Succ_DH/fumarate_Rdtase_cat_sf"/>
</dbReference>
<comment type="caution">
    <text evidence="6">The sequence shown here is derived from an EMBL/GenBank/DDBJ whole genome shotgun (WGS) entry which is preliminary data.</text>
</comment>
<reference evidence="6" key="1">
    <citation type="journal article" date="2021" name="Front. Microbiol.">
        <title>Comprehensive Comparative Genomics and Phenotyping of Methylobacterium Species.</title>
        <authorList>
            <person name="Alessa O."/>
            <person name="Ogura Y."/>
            <person name="Fujitani Y."/>
            <person name="Takami H."/>
            <person name="Hayashi T."/>
            <person name="Sahin N."/>
            <person name="Tani A."/>
        </authorList>
    </citation>
    <scope>NUCLEOTIDE SEQUENCE</scope>
    <source>
        <strain evidence="6">DSM 23632</strain>
    </source>
</reference>
<dbReference type="PRINTS" id="PR00368">
    <property type="entry name" value="FADPNR"/>
</dbReference>
<dbReference type="InterPro" id="IPR037099">
    <property type="entry name" value="Fum_R/Succ_DH_flav-like_C_sf"/>
</dbReference>
<evidence type="ECO:0000313" key="6">
    <source>
        <dbReference type="EMBL" id="GJE58027.1"/>
    </source>
</evidence>
<dbReference type="Proteomes" id="UP001055057">
    <property type="component" value="Unassembled WGS sequence"/>
</dbReference>
<dbReference type="SUPFAM" id="SSF56425">
    <property type="entry name" value="Succinate dehydrogenase/fumarate reductase flavoprotein, catalytic domain"/>
    <property type="match status" value="1"/>
</dbReference>
<proteinExistence type="predicted"/>
<dbReference type="EMBL" id="BPRB01000006">
    <property type="protein sequence ID" value="GJE58027.1"/>
    <property type="molecule type" value="Genomic_DNA"/>
</dbReference>
<keyword evidence="3" id="KW-0560">Oxidoreductase</keyword>
<keyword evidence="2" id="KW-0285">Flavoprotein</keyword>
<protein>
    <submittedName>
        <fullName evidence="6">Succinate dehydrogenase flavoprotein subunit</fullName>
    </submittedName>
</protein>
<dbReference type="Pfam" id="PF00890">
    <property type="entry name" value="FAD_binding_2"/>
    <property type="match status" value="1"/>
</dbReference>
<dbReference type="InterPro" id="IPR015939">
    <property type="entry name" value="Fum_Rdtase/Succ_DH_flav-like_C"/>
</dbReference>
<keyword evidence="7" id="KW-1185">Reference proteome</keyword>
<evidence type="ECO:0000259" key="4">
    <source>
        <dbReference type="Pfam" id="PF00890"/>
    </source>
</evidence>
<dbReference type="Pfam" id="PF02910">
    <property type="entry name" value="Succ_DH_flav_C"/>
    <property type="match status" value="1"/>
</dbReference>
<dbReference type="InterPro" id="IPR036188">
    <property type="entry name" value="FAD/NAD-bd_sf"/>
</dbReference>
<dbReference type="Gene3D" id="3.90.700.10">
    <property type="entry name" value="Succinate dehydrogenase/fumarate reductase flavoprotein, catalytic domain"/>
    <property type="match status" value="1"/>
</dbReference>
<dbReference type="RefSeq" id="WP_238180666.1">
    <property type="nucleotide sequence ID" value="NZ_BPRB01000006.1"/>
</dbReference>
<dbReference type="Gene3D" id="3.50.50.60">
    <property type="entry name" value="FAD/NAD(P)-binding domain"/>
    <property type="match status" value="1"/>
</dbReference>
<organism evidence="6 7">
    <name type="scientific">Methylobacterium trifolii</name>
    <dbReference type="NCBI Taxonomy" id="1003092"/>
    <lineage>
        <taxon>Bacteria</taxon>
        <taxon>Pseudomonadati</taxon>
        <taxon>Pseudomonadota</taxon>
        <taxon>Alphaproteobacteria</taxon>
        <taxon>Hyphomicrobiales</taxon>
        <taxon>Methylobacteriaceae</taxon>
        <taxon>Methylobacterium</taxon>
    </lineage>
</organism>
<dbReference type="InterPro" id="IPR030664">
    <property type="entry name" value="SdhA/FrdA/AprA"/>
</dbReference>
<evidence type="ECO:0000256" key="2">
    <source>
        <dbReference type="ARBA" id="ARBA00022630"/>
    </source>
</evidence>
<feature type="domain" description="Fumarate reductase/succinate dehydrogenase flavoprotein-like C-terminal" evidence="5">
    <location>
        <begin position="447"/>
        <end position="567"/>
    </location>
</feature>